<dbReference type="AlphaFoldDB" id="A0A0R1TPR3"/>
<dbReference type="eggNOG" id="ENOG5032UAA">
    <property type="taxonomic scope" value="Bacteria"/>
</dbReference>
<keyword evidence="2" id="KW-0732">Signal</keyword>
<dbReference type="EMBL" id="AZFT01000053">
    <property type="protein sequence ID" value="KRL83351.1"/>
    <property type="molecule type" value="Genomic_DNA"/>
</dbReference>
<gene>
    <name evidence="3" type="ORF">FC32_GL000601</name>
</gene>
<reference evidence="3 4" key="1">
    <citation type="journal article" date="2015" name="Genome Announc.">
        <title>Expanding the biotechnology potential of lactobacilli through comparative genomics of 213 strains and associated genera.</title>
        <authorList>
            <person name="Sun Z."/>
            <person name="Harris H.M."/>
            <person name="McCann A."/>
            <person name="Guo C."/>
            <person name="Argimon S."/>
            <person name="Zhang W."/>
            <person name="Yang X."/>
            <person name="Jeffery I.B."/>
            <person name="Cooney J.C."/>
            <person name="Kagawa T.F."/>
            <person name="Liu W."/>
            <person name="Song Y."/>
            <person name="Salvetti E."/>
            <person name="Wrobel A."/>
            <person name="Rasinkangas P."/>
            <person name="Parkhill J."/>
            <person name="Rea M.C."/>
            <person name="O'Sullivan O."/>
            <person name="Ritari J."/>
            <person name="Douillard F.P."/>
            <person name="Paul Ross R."/>
            <person name="Yang R."/>
            <person name="Briner A.E."/>
            <person name="Felis G.E."/>
            <person name="de Vos W.M."/>
            <person name="Barrangou R."/>
            <person name="Klaenhammer T.R."/>
            <person name="Caufield P.W."/>
            <person name="Cui Y."/>
            <person name="Zhang H."/>
            <person name="O'Toole P.W."/>
        </authorList>
    </citation>
    <scope>NUCLEOTIDE SEQUENCE [LARGE SCALE GENOMIC DNA]</scope>
    <source>
        <strain evidence="3 4">DSM 16634</strain>
    </source>
</reference>
<evidence type="ECO:0000313" key="3">
    <source>
        <dbReference type="EMBL" id="KRL83351.1"/>
    </source>
</evidence>
<sequence length="352" mass="38019">MKVMKKPKILVLCGLLFSCLVILTACSSQNTTSTKTTTSSSSTTQKATEYYQSALSYLESGENKQAYDELKKIKNISQADKKIQALKSNLKYLLAAKKAVTTADLTTTKTNLDKLANVKTPTALVKQIKEVTKEYQAVKLAKHYADEVVQYYNAQNYTAAGGSLQSLESLSSKYQAVAMLQEQYASYNDKIASAQSSQASSQSSSAATATSQAESSSATSVAESTDSSQAQASSSAENYTNARNSKILNSEYKKETGSELSSAPTAAVSSMSAKMDNQAVLSAFRKATAIPQEAGDQYYVQDLGNDLYQIEIRHTSSADPQVSNLKGMYQFNLSSGVAQKLNEVTGQYERLN</sequence>
<name>A0A0R1TPR3_9LACO</name>
<evidence type="ECO:0000313" key="4">
    <source>
        <dbReference type="Proteomes" id="UP000051324"/>
    </source>
</evidence>
<evidence type="ECO:0000256" key="1">
    <source>
        <dbReference type="SAM" id="MobiDB-lite"/>
    </source>
</evidence>
<feature type="chain" id="PRO_5038420474" evidence="2">
    <location>
        <begin position="28"/>
        <end position="352"/>
    </location>
</feature>
<keyword evidence="4" id="KW-1185">Reference proteome</keyword>
<dbReference type="Proteomes" id="UP000051324">
    <property type="component" value="Unassembled WGS sequence"/>
</dbReference>
<organism evidence="3 4">
    <name type="scientific">Ligilactobacillus apodemi DSM 16634 = JCM 16172</name>
    <dbReference type="NCBI Taxonomy" id="1423724"/>
    <lineage>
        <taxon>Bacteria</taxon>
        <taxon>Bacillati</taxon>
        <taxon>Bacillota</taxon>
        <taxon>Bacilli</taxon>
        <taxon>Lactobacillales</taxon>
        <taxon>Lactobacillaceae</taxon>
        <taxon>Ligilactobacillus</taxon>
    </lineage>
</organism>
<feature type="compositionally biased region" description="Low complexity" evidence="1">
    <location>
        <begin position="198"/>
        <end position="236"/>
    </location>
</feature>
<comment type="caution">
    <text evidence="3">The sequence shown here is derived from an EMBL/GenBank/DDBJ whole genome shotgun (WGS) entry which is preliminary data.</text>
</comment>
<keyword evidence="3" id="KW-0449">Lipoprotein</keyword>
<proteinExistence type="predicted"/>
<feature type="region of interest" description="Disordered" evidence="1">
    <location>
        <begin position="198"/>
        <end position="242"/>
    </location>
</feature>
<feature type="signal peptide" evidence="2">
    <location>
        <begin position="1"/>
        <end position="27"/>
    </location>
</feature>
<evidence type="ECO:0000256" key="2">
    <source>
        <dbReference type="SAM" id="SignalP"/>
    </source>
</evidence>
<accession>A0A0R1TPR3</accession>
<dbReference type="PROSITE" id="PS51257">
    <property type="entry name" value="PROKAR_LIPOPROTEIN"/>
    <property type="match status" value="1"/>
</dbReference>
<protein>
    <submittedName>
        <fullName evidence="3">Lipoprotein</fullName>
    </submittedName>
</protein>
<dbReference type="STRING" id="1423724.FC32_GL000601"/>
<dbReference type="PATRIC" id="fig|1423724.4.peg.637"/>